<organism evidence="1 2">
    <name type="scientific">Coniosporium tulheliwenetii</name>
    <dbReference type="NCBI Taxonomy" id="3383036"/>
    <lineage>
        <taxon>Eukaryota</taxon>
        <taxon>Fungi</taxon>
        <taxon>Dikarya</taxon>
        <taxon>Ascomycota</taxon>
        <taxon>Pezizomycotina</taxon>
        <taxon>Dothideomycetes</taxon>
        <taxon>Dothideomycetes incertae sedis</taxon>
        <taxon>Coniosporium</taxon>
    </lineage>
</organism>
<proteinExistence type="predicted"/>
<reference evidence="1" key="1">
    <citation type="submission" date="2022-10" db="EMBL/GenBank/DDBJ databases">
        <title>Culturing micro-colonial fungi from biological soil crusts in the Mojave desert and describing Neophaeococcomyces mojavensis, and introducing the new genera and species Taxawa tesnikishii.</title>
        <authorList>
            <person name="Kurbessoian T."/>
            <person name="Stajich J.E."/>
        </authorList>
    </citation>
    <scope>NUCLEOTIDE SEQUENCE</scope>
    <source>
        <strain evidence="1">JES_115</strain>
    </source>
</reference>
<accession>A0ACC2YHD1</accession>
<name>A0ACC2YHD1_9PEZI</name>
<dbReference type="Proteomes" id="UP001172680">
    <property type="component" value="Unassembled WGS sequence"/>
</dbReference>
<sequence>MLTENTFTKFVGVDNLKTLDTRRLPVAYEPKSFYLINMESPASTLLVSLDDVARVVSQSEQALESPFEGFNSKSQPTDWVYRRLIKDTCVGPGKLTDADARAILDQEARYIDLTGDGALWTVSGRNFYAPEVDMDELGFAGDYFFVPHQHVDPFDKPGASTATASNPPAPALDYRVLSPTAIMDINGNIRKIIYDTFRVLIVVAVMGKRVSGPPGSDSIEDGSLADIMADLNAAVMTDLFTNPTRPGLYEGGVLVNKGLPLDLDGRWSGWSVVSDQAAAPCSLKTPPSYSVAPRQRYLPD</sequence>
<protein>
    <submittedName>
        <fullName evidence="1">Uncharacterized protein</fullName>
    </submittedName>
</protein>
<evidence type="ECO:0000313" key="1">
    <source>
        <dbReference type="EMBL" id="KAJ9634546.1"/>
    </source>
</evidence>
<comment type="caution">
    <text evidence="1">The sequence shown here is derived from an EMBL/GenBank/DDBJ whole genome shotgun (WGS) entry which is preliminary data.</text>
</comment>
<gene>
    <name evidence="1" type="ORF">H2199_009003</name>
</gene>
<dbReference type="EMBL" id="JAPDRP010000032">
    <property type="protein sequence ID" value="KAJ9634546.1"/>
    <property type="molecule type" value="Genomic_DNA"/>
</dbReference>
<keyword evidence="2" id="KW-1185">Reference proteome</keyword>
<evidence type="ECO:0000313" key="2">
    <source>
        <dbReference type="Proteomes" id="UP001172680"/>
    </source>
</evidence>